<dbReference type="EMBL" id="UYYB01097509">
    <property type="protein sequence ID" value="VDM76694.1"/>
    <property type="molecule type" value="Genomic_DNA"/>
</dbReference>
<keyword evidence="3" id="KW-1185">Reference proteome</keyword>
<dbReference type="InterPro" id="IPR023210">
    <property type="entry name" value="NADP_OxRdtase_dom"/>
</dbReference>
<dbReference type="InterPro" id="IPR036812">
    <property type="entry name" value="NAD(P)_OxRdtase_dom_sf"/>
</dbReference>
<evidence type="ECO:0000259" key="1">
    <source>
        <dbReference type="Pfam" id="PF00248"/>
    </source>
</evidence>
<reference evidence="2 3" key="1">
    <citation type="submission" date="2018-11" db="EMBL/GenBank/DDBJ databases">
        <authorList>
            <consortium name="Pathogen Informatics"/>
        </authorList>
    </citation>
    <scope>NUCLEOTIDE SEQUENCE [LARGE SCALE GENOMIC DNA]</scope>
</reference>
<dbReference type="GO" id="GO:0016491">
    <property type="term" value="F:oxidoreductase activity"/>
    <property type="evidence" value="ECO:0007669"/>
    <property type="project" value="InterPro"/>
</dbReference>
<organism evidence="2 3">
    <name type="scientific">Strongylus vulgaris</name>
    <name type="common">Blood worm</name>
    <dbReference type="NCBI Taxonomy" id="40348"/>
    <lineage>
        <taxon>Eukaryota</taxon>
        <taxon>Metazoa</taxon>
        <taxon>Ecdysozoa</taxon>
        <taxon>Nematoda</taxon>
        <taxon>Chromadorea</taxon>
        <taxon>Rhabditida</taxon>
        <taxon>Rhabditina</taxon>
        <taxon>Rhabditomorpha</taxon>
        <taxon>Strongyloidea</taxon>
        <taxon>Strongylidae</taxon>
        <taxon>Strongylus</taxon>
    </lineage>
</organism>
<feature type="domain" description="NADP-dependent oxidoreductase" evidence="1">
    <location>
        <begin position="104"/>
        <end position="162"/>
    </location>
</feature>
<dbReference type="PANTHER" id="PTHR11732">
    <property type="entry name" value="ALDO/KETO REDUCTASE"/>
    <property type="match status" value="1"/>
</dbReference>
<protein>
    <recommendedName>
        <fullName evidence="1">NADP-dependent oxidoreductase domain-containing protein</fullName>
    </recommendedName>
</protein>
<name>A0A3P7JEW8_STRVU</name>
<dbReference type="AlphaFoldDB" id="A0A3P7JEW8"/>
<dbReference type="Proteomes" id="UP000270094">
    <property type="component" value="Unassembled WGS sequence"/>
</dbReference>
<dbReference type="SUPFAM" id="SSF51430">
    <property type="entry name" value="NAD(P)-linked oxidoreductase"/>
    <property type="match status" value="1"/>
</dbReference>
<evidence type="ECO:0000313" key="2">
    <source>
        <dbReference type="EMBL" id="VDM76694.1"/>
    </source>
</evidence>
<dbReference type="OrthoDB" id="416253at2759"/>
<sequence length="197" mass="22673">MPKSEKKLPFTAHDPKDVEDCVNLQLKALQVDYIDLYLMHCPLPLQKAKDSFDVALVNGMQVPVAINHLDTWRALEKLYDAGKLKVGYPQMVWPDGDPMSDPVVAKLAAKHKKTAAQIMLRHLHQRGMIVIPKTVKPERVKENMDIFDFSLSDEEMQELNNIKTRTRFFLWDTAMGHPFYPFSDVDQSKYKMAPLHP</sequence>
<feature type="domain" description="NADP-dependent oxidoreductase" evidence="1">
    <location>
        <begin position="13"/>
        <end position="85"/>
    </location>
</feature>
<dbReference type="Gene3D" id="3.20.20.100">
    <property type="entry name" value="NADP-dependent oxidoreductase domain"/>
    <property type="match status" value="2"/>
</dbReference>
<accession>A0A3P7JEW8</accession>
<proteinExistence type="predicted"/>
<dbReference type="InterPro" id="IPR020471">
    <property type="entry name" value="AKR"/>
</dbReference>
<evidence type="ECO:0000313" key="3">
    <source>
        <dbReference type="Proteomes" id="UP000270094"/>
    </source>
</evidence>
<dbReference type="Pfam" id="PF00248">
    <property type="entry name" value="Aldo_ket_red"/>
    <property type="match status" value="2"/>
</dbReference>
<gene>
    <name evidence="2" type="ORF">SVUK_LOCUS11692</name>
</gene>